<evidence type="ECO:0000313" key="3">
    <source>
        <dbReference type="Proteomes" id="UP000107385"/>
    </source>
</evidence>
<protein>
    <submittedName>
        <fullName evidence="2">Putative myristylated protein</fullName>
    </submittedName>
</protein>
<keyword evidence="1" id="KW-0812">Transmembrane</keyword>
<accession>A0A0A7MA07</accession>
<dbReference type="KEGG" id="vg:22647491"/>
<dbReference type="EMBL" id="KM502564">
    <property type="protein sequence ID" value="AIZ77344.1"/>
    <property type="molecule type" value="Genomic_DNA"/>
</dbReference>
<dbReference type="InterPro" id="IPR004251">
    <property type="entry name" value="Pox_virus_G9/A16"/>
</dbReference>
<dbReference type="GeneID" id="22647491"/>
<organism evidence="2 3">
    <name type="scientific">Parapoxvirus red deer/HL953</name>
    <dbReference type="NCBI Taxonomy" id="1579460"/>
    <lineage>
        <taxon>Viruses</taxon>
        <taxon>Varidnaviria</taxon>
        <taxon>Bamfordvirae</taxon>
        <taxon>Nucleocytoviricota</taxon>
        <taxon>Pokkesviricetes</taxon>
        <taxon>Chitovirales</taxon>
        <taxon>Poxviridae</taxon>
        <taxon>Chordopoxvirinae</taxon>
        <taxon>Parapoxvirus</taxon>
        <taxon>Parapoxvirus reddeerpox</taxon>
        <taxon>Red deerpox virus</taxon>
    </lineage>
</organism>
<keyword evidence="3" id="KW-1185">Reference proteome</keyword>
<proteinExistence type="predicted"/>
<dbReference type="RefSeq" id="YP_009112832.1">
    <property type="nucleotide sequence ID" value="NC_025963.1"/>
</dbReference>
<dbReference type="Pfam" id="PF03003">
    <property type="entry name" value="Pox_G9-A16"/>
    <property type="match status" value="1"/>
</dbReference>
<dbReference type="Proteomes" id="UP000107385">
    <property type="component" value="Segment"/>
</dbReference>
<evidence type="ECO:0000256" key="1">
    <source>
        <dbReference type="SAM" id="Phobius"/>
    </source>
</evidence>
<dbReference type="OrthoDB" id="5235at10239"/>
<feature type="transmembrane region" description="Helical" evidence="1">
    <location>
        <begin position="323"/>
        <end position="345"/>
    </location>
</feature>
<keyword evidence="1" id="KW-1133">Transmembrane helix</keyword>
<keyword evidence="1" id="KW-0472">Membrane</keyword>
<evidence type="ECO:0000313" key="2">
    <source>
        <dbReference type="EMBL" id="AIZ77344.1"/>
    </source>
</evidence>
<name>A0A0A7MA07_9POXV</name>
<sequence length="359" mass="38983">MGDTVSKVEVLESPFSRGDYALRITHTSGVDTFNFSEESETFADPEAKEVRPRFCLLPDMDPGHCGTFLSREVAARARLVQGPPCQSIAFRPGSLLRANFVPESAKPYLRQGVQCVFRLEGPVPDDAAMVRCCTNPCAGCPSVFSNGYRTAHCDLVMAGRCAAEPDAPACLDWLRAGRYAALELYSNLCASSMDARFCSEFVRVARPALFAFGDSALRRFCAAHAAAPECACVTGRALGKYLGPRVCRAHECTDQSRDSKWLFFAQAVQRSRCRYVGCRIDVDSLVMRNSCADMVADCGKAVSESFADPDPGVRDNAPPALPAVPPLAAALLVGAVIFYFAAVYARRSVETKTINVSRR</sequence>
<reference evidence="2 3" key="1">
    <citation type="submission" date="2014-09" db="EMBL/GenBank/DDBJ databases">
        <title>Parapoxvirus (PPV) of red deer reveals sub-clinical infection and confirms a unique species.</title>
        <authorList>
            <person name="Friederichs S."/>
            <person name="Stefan K."/>
            <person name="Helmut B."/>
            <person name="Heike L."/>
            <person name="Mathias B."/>
        </authorList>
    </citation>
    <scope>NUCLEOTIDE SEQUENCE [LARGE SCALE GENOMIC DNA]</scope>
    <source>
        <strain evidence="2">HL953</strain>
    </source>
</reference>